<feature type="chain" id="PRO_5030582564" description="VM domain-containing protein" evidence="2">
    <location>
        <begin position="21"/>
        <end position="145"/>
    </location>
</feature>
<evidence type="ECO:0000313" key="5">
    <source>
        <dbReference type="Proteomes" id="UP000594454"/>
    </source>
</evidence>
<proteinExistence type="predicted"/>
<evidence type="ECO:0000259" key="3">
    <source>
        <dbReference type="PROSITE" id="PS51137"/>
    </source>
</evidence>
<name>A0A7R8YUU8_HERIL</name>
<protein>
    <recommendedName>
        <fullName evidence="3">VM domain-containing protein</fullName>
    </recommendedName>
</protein>
<dbReference type="Proteomes" id="UP000594454">
    <property type="component" value="Chromosome 3"/>
</dbReference>
<dbReference type="EMBL" id="LR899011">
    <property type="protein sequence ID" value="CAD7086177.1"/>
    <property type="molecule type" value="Genomic_DNA"/>
</dbReference>
<gene>
    <name evidence="4" type="ORF">HERILL_LOCUS8969</name>
</gene>
<dbReference type="PROSITE" id="PS51137">
    <property type="entry name" value="VM"/>
    <property type="match status" value="1"/>
</dbReference>
<dbReference type="AlphaFoldDB" id="A0A7R8YUU8"/>
<evidence type="ECO:0000313" key="4">
    <source>
        <dbReference type="EMBL" id="CAD7086177.1"/>
    </source>
</evidence>
<evidence type="ECO:0000256" key="2">
    <source>
        <dbReference type="SAM" id="SignalP"/>
    </source>
</evidence>
<dbReference type="InParanoid" id="A0A7R8YUU8"/>
<accession>A0A7R8YUU8</accession>
<keyword evidence="5" id="KW-1185">Reference proteome</keyword>
<keyword evidence="1 2" id="KW-0732">Signal</keyword>
<dbReference type="InterPro" id="IPR013135">
    <property type="entry name" value="Vitelline_membr_Cys-rich-dom"/>
</dbReference>
<feature type="signal peptide" evidence="2">
    <location>
        <begin position="1"/>
        <end position="20"/>
    </location>
</feature>
<organism evidence="4 5">
    <name type="scientific">Hermetia illucens</name>
    <name type="common">Black soldier fly</name>
    <dbReference type="NCBI Taxonomy" id="343691"/>
    <lineage>
        <taxon>Eukaryota</taxon>
        <taxon>Metazoa</taxon>
        <taxon>Ecdysozoa</taxon>
        <taxon>Arthropoda</taxon>
        <taxon>Hexapoda</taxon>
        <taxon>Insecta</taxon>
        <taxon>Pterygota</taxon>
        <taxon>Neoptera</taxon>
        <taxon>Endopterygota</taxon>
        <taxon>Diptera</taxon>
        <taxon>Brachycera</taxon>
        <taxon>Stratiomyomorpha</taxon>
        <taxon>Stratiomyidae</taxon>
        <taxon>Hermetiinae</taxon>
        <taxon>Hermetia</taxon>
    </lineage>
</organism>
<feature type="domain" description="VM" evidence="3">
    <location>
        <begin position="116"/>
        <end position="145"/>
    </location>
</feature>
<reference evidence="4 5" key="1">
    <citation type="submission" date="2020-11" db="EMBL/GenBank/DDBJ databases">
        <authorList>
            <person name="Wallbank WR R."/>
            <person name="Pardo Diaz C."/>
            <person name="Kozak K."/>
            <person name="Martin S."/>
            <person name="Jiggins C."/>
            <person name="Moest M."/>
            <person name="Warren A I."/>
            <person name="Generalovic N T."/>
            <person name="Byers J.R.P. K."/>
            <person name="Montejo-Kovacevich G."/>
            <person name="Yen C E."/>
        </authorList>
    </citation>
    <scope>NUCLEOTIDE SEQUENCE [LARGE SCALE GENOMIC DNA]</scope>
</reference>
<sequence>MKFVIVIVVAIATLASQISANELRESMLNTLTNVGISPPAAEDLDLEYLERCKKSHEYAANMKPKSAYAPRPPVYAAPAHVPAYAAPAPAYAAPAPAYAAPAPAYAVPASLSYSVPAPSIPCSKAIIVGCSPSVQPAPCSAPASY</sequence>
<evidence type="ECO:0000256" key="1">
    <source>
        <dbReference type="ARBA" id="ARBA00022729"/>
    </source>
</evidence>